<accession>A0A6N7PI64</accession>
<evidence type="ECO:0000313" key="2">
    <source>
        <dbReference type="Proteomes" id="UP000440224"/>
    </source>
</evidence>
<dbReference type="AlphaFoldDB" id="A0A6N7PI64"/>
<dbReference type="PROSITE" id="PS51257">
    <property type="entry name" value="PROKAR_LIPOPROTEIN"/>
    <property type="match status" value="1"/>
</dbReference>
<dbReference type="RefSeq" id="WP_153818679.1">
    <property type="nucleotide sequence ID" value="NZ_WJIE01000002.1"/>
</dbReference>
<organism evidence="1 2">
    <name type="scientific">Polyangium spumosum</name>
    <dbReference type="NCBI Taxonomy" id="889282"/>
    <lineage>
        <taxon>Bacteria</taxon>
        <taxon>Pseudomonadati</taxon>
        <taxon>Myxococcota</taxon>
        <taxon>Polyangia</taxon>
        <taxon>Polyangiales</taxon>
        <taxon>Polyangiaceae</taxon>
        <taxon>Polyangium</taxon>
    </lineage>
</organism>
<comment type="caution">
    <text evidence="1">The sequence shown here is derived from an EMBL/GenBank/DDBJ whole genome shotgun (WGS) entry which is preliminary data.</text>
</comment>
<protein>
    <submittedName>
        <fullName evidence="1">Uncharacterized protein</fullName>
    </submittedName>
</protein>
<sequence>MRARLLPLLPALLFAIGCDRCTPKEQVTTSDAAPVAPAPIPIPTDELPPPPAPWTFKPARIGPGIPGIALPTGCETRAPLVRAKVAPSTRFVAAPHAPGTLVVADADEAETPPQLKGVAGLVLDPEGESKDATRLPWFEAEAMPRLARTDAGAWLAAYAEQGDDKLTRVLVYQGDHATPIGQGDRFDAVDLTCRATQCALLTTRLGNVAAAGADLWVGAPNEPASAWKRTEIVPDADESDARPSLLARVEASAGGGVVAALLEGQELVFWEAKAGAARSLGRVPAPFGVVDATVVATQPIALVYGAAIDDEGCAKEGGKLRFERIGKEAAEVRAHAPPISGALRPLERGVLAAYLAPLGCGVTRKVAYAVVLDGEGTPISTPMPVADATHFAVATRGADVDMWIQAGDEVTWVRATCRAP</sequence>
<evidence type="ECO:0000313" key="1">
    <source>
        <dbReference type="EMBL" id="MRG91812.1"/>
    </source>
</evidence>
<reference evidence="1 2" key="1">
    <citation type="submission" date="2019-10" db="EMBL/GenBank/DDBJ databases">
        <title>A soil myxobacterium in the family Polyangiaceae.</title>
        <authorList>
            <person name="Li Y."/>
            <person name="Wang J."/>
        </authorList>
    </citation>
    <scope>NUCLEOTIDE SEQUENCE [LARGE SCALE GENOMIC DNA]</scope>
    <source>
        <strain evidence="1 2">DSM 14734</strain>
    </source>
</reference>
<dbReference type="OrthoDB" id="5491903at2"/>
<dbReference type="EMBL" id="WJIE01000002">
    <property type="protein sequence ID" value="MRG91812.1"/>
    <property type="molecule type" value="Genomic_DNA"/>
</dbReference>
<keyword evidence="2" id="KW-1185">Reference proteome</keyword>
<name>A0A6N7PI64_9BACT</name>
<dbReference type="Proteomes" id="UP000440224">
    <property type="component" value="Unassembled WGS sequence"/>
</dbReference>
<gene>
    <name evidence="1" type="ORF">GF068_07715</name>
</gene>
<proteinExistence type="predicted"/>